<reference evidence="2" key="1">
    <citation type="submission" date="2017-10" db="EMBL/GenBank/DDBJ databases">
        <title>Rapid genome shrinkage in a self-fertile nematode reveals novel sperm competition proteins.</title>
        <authorList>
            <person name="Yin D."/>
            <person name="Schwarz E.M."/>
            <person name="Thomas C.G."/>
            <person name="Felde R.L."/>
            <person name="Korf I.F."/>
            <person name="Cutter A.D."/>
            <person name="Schartner C.M."/>
            <person name="Ralston E.J."/>
            <person name="Meyer B.J."/>
            <person name="Haag E.S."/>
        </authorList>
    </citation>
    <scope>NUCLEOTIDE SEQUENCE [LARGE SCALE GENOMIC DNA]</scope>
    <source>
        <strain evidence="2">JU1422</strain>
    </source>
</reference>
<accession>A0A2G5TV66</accession>
<evidence type="ECO:0008006" key="3">
    <source>
        <dbReference type="Google" id="ProtNLM"/>
    </source>
</evidence>
<dbReference type="InterPro" id="IPR011009">
    <property type="entry name" value="Kinase-like_dom_sf"/>
</dbReference>
<dbReference type="Proteomes" id="UP000230233">
    <property type="component" value="Chromosome V"/>
</dbReference>
<dbReference type="SUPFAM" id="SSF56112">
    <property type="entry name" value="Protein kinase-like (PK-like)"/>
    <property type="match status" value="1"/>
</dbReference>
<dbReference type="Gene3D" id="1.10.510.10">
    <property type="entry name" value="Transferase(Phosphotransferase) domain 1"/>
    <property type="match status" value="1"/>
</dbReference>
<evidence type="ECO:0000313" key="1">
    <source>
        <dbReference type="EMBL" id="PIC31144.1"/>
    </source>
</evidence>
<dbReference type="AlphaFoldDB" id="A0A2G5TV66"/>
<gene>
    <name evidence="1" type="primary">Cnig_chr_V.g22147</name>
    <name evidence="1" type="ORF">B9Z55_022147</name>
</gene>
<protein>
    <recommendedName>
        <fullName evidence="3">Protein kinase domain-containing protein</fullName>
    </recommendedName>
</protein>
<sequence>MQPRSSATWQWACSLLSRVMRRQIQRIVCMHRVCTVRRQLKKLILLTNSRRTLQTNNATKHRLSPTFFAYSFIKVGLVTRKMNFRKGTILNQRYAYEQFAGSYYNVLSFHAFDKQTDEQVLVKGYAMNDPRVNAHVTFFERCDGIKGVPKMVEVFDMDGNTFIVLGHEGIPLGSILRDSLFHCSMENTYRIGFRLFRIIHSVHRHNFVIRDIRPQSVRCLVNENEELQVSLSNFGLSAPISPPPLQPSGDNPIANGMFQSLSAIRGNPYVPIDDYIAVVFVMLDCQGVNPFNANANQHMTLLQKKERFHSNPYGFLPEACQWIADIYLLLEGMREDGNFQHIDVMSLLNKAVPGVKAQSAITFRHNPANGHLLID</sequence>
<dbReference type="EMBL" id="PDUG01000005">
    <property type="protein sequence ID" value="PIC31144.1"/>
    <property type="molecule type" value="Genomic_DNA"/>
</dbReference>
<proteinExistence type="predicted"/>
<dbReference type="STRING" id="1611254.A0A2G5TV66"/>
<comment type="caution">
    <text evidence="1">The sequence shown here is derived from an EMBL/GenBank/DDBJ whole genome shotgun (WGS) entry which is preliminary data.</text>
</comment>
<organism evidence="1 2">
    <name type="scientific">Caenorhabditis nigoni</name>
    <dbReference type="NCBI Taxonomy" id="1611254"/>
    <lineage>
        <taxon>Eukaryota</taxon>
        <taxon>Metazoa</taxon>
        <taxon>Ecdysozoa</taxon>
        <taxon>Nematoda</taxon>
        <taxon>Chromadorea</taxon>
        <taxon>Rhabditida</taxon>
        <taxon>Rhabditina</taxon>
        <taxon>Rhabditomorpha</taxon>
        <taxon>Rhabditoidea</taxon>
        <taxon>Rhabditidae</taxon>
        <taxon>Peloderinae</taxon>
        <taxon>Caenorhabditis</taxon>
    </lineage>
</organism>
<evidence type="ECO:0000313" key="2">
    <source>
        <dbReference type="Proteomes" id="UP000230233"/>
    </source>
</evidence>
<keyword evidence="2" id="KW-1185">Reference proteome</keyword>
<name>A0A2G5TV66_9PELO</name>